<dbReference type="EMBL" id="CAJNDS010002575">
    <property type="protein sequence ID" value="CAE7531190.1"/>
    <property type="molecule type" value="Genomic_DNA"/>
</dbReference>
<gene>
    <name evidence="1" type="ORF">SNAT2548_LOCUS29759</name>
</gene>
<organism evidence="1 2">
    <name type="scientific">Symbiodinium natans</name>
    <dbReference type="NCBI Taxonomy" id="878477"/>
    <lineage>
        <taxon>Eukaryota</taxon>
        <taxon>Sar</taxon>
        <taxon>Alveolata</taxon>
        <taxon>Dinophyceae</taxon>
        <taxon>Suessiales</taxon>
        <taxon>Symbiodiniaceae</taxon>
        <taxon>Symbiodinium</taxon>
    </lineage>
</organism>
<dbReference type="OrthoDB" id="410080at2759"/>
<evidence type="ECO:0000313" key="2">
    <source>
        <dbReference type="Proteomes" id="UP000604046"/>
    </source>
</evidence>
<dbReference type="AlphaFoldDB" id="A0A812TNI9"/>
<comment type="caution">
    <text evidence="1">The sequence shown here is derived from an EMBL/GenBank/DDBJ whole genome shotgun (WGS) entry which is preliminary data.</text>
</comment>
<protein>
    <submittedName>
        <fullName evidence="1">Uncharacterized protein</fullName>
    </submittedName>
</protein>
<reference evidence="1" key="1">
    <citation type="submission" date="2021-02" db="EMBL/GenBank/DDBJ databases">
        <authorList>
            <person name="Dougan E. K."/>
            <person name="Rhodes N."/>
            <person name="Thang M."/>
            <person name="Chan C."/>
        </authorList>
    </citation>
    <scope>NUCLEOTIDE SEQUENCE</scope>
</reference>
<accession>A0A812TNI9</accession>
<proteinExistence type="predicted"/>
<sequence length="585" mass="65620">MVECFGPPDTCNLRLRFSEATELLGDASLVCAFSQNLEERLFGGGAAHSREEFFDALPGEGLCLQRGDLPAWRRILAELHGTPLRDLHGPVAAPPLCLQDIGVICFCAPTVADVRLLAQSRSGVVWELLCDGKALCDASPFFAAALRQNCWLEGRCQAVRFLEEDAWTWSHLLVQLHDLAEESLSELRQLWPEAAHGTHGAQSCSRELIQEEILRISLCKKYLLSKSEQELMRHFRRGEWVPHLALLDEHDFMRIASELHLHGVLPAVLGPWCLAQAASMARPVRLLLGAGGKFSQTVLDSAGAVAYIASGQFLRAVQGGQECQESLSRILLLLAERGCLDLLQHCQRWDWLDSAEDAWHVLAEDALMPLTQLPAFRQELRQPRFRSPTLAEALEPFPRLLDDLLDAWFGFGEGKGRMAPSIAAAELVCWARCGRFRRHLLRSLVEALTPQSFASFSRMAPLEDMEIGTLVQQQLQANLTSMCQAPLLHSDTRDAPSWLLDGPLLRRFWKFGVLNPYQLCRPLAFVIARPWLLPIRVGMFGMDLLRTWMSHGSAYLACQHRCAVEYHHIREAFCVLRAIITAVLF</sequence>
<evidence type="ECO:0000313" key="1">
    <source>
        <dbReference type="EMBL" id="CAE7531190.1"/>
    </source>
</evidence>
<dbReference type="Proteomes" id="UP000604046">
    <property type="component" value="Unassembled WGS sequence"/>
</dbReference>
<name>A0A812TNI9_9DINO</name>
<keyword evidence="2" id="KW-1185">Reference proteome</keyword>